<proteinExistence type="predicted"/>
<organism evidence="1 2">
    <name type="scientific">Streptomyces phaeochromogenes</name>
    <dbReference type="NCBI Taxonomy" id="1923"/>
    <lineage>
        <taxon>Bacteria</taxon>
        <taxon>Bacillati</taxon>
        <taxon>Actinomycetota</taxon>
        <taxon>Actinomycetes</taxon>
        <taxon>Kitasatosporales</taxon>
        <taxon>Streptomycetaceae</taxon>
        <taxon>Streptomyces</taxon>
        <taxon>Streptomyces phaeochromogenes group</taxon>
    </lineage>
</organism>
<dbReference type="RefSeq" id="WP_326727345.1">
    <property type="nucleotide sequence ID" value="NZ_CP108134.1"/>
</dbReference>
<dbReference type="Proteomes" id="UP001340816">
    <property type="component" value="Chromosome"/>
</dbReference>
<name>A0ABZ1H3W8_STRPH</name>
<gene>
    <name evidence="1" type="ORF">OHB35_07860</name>
</gene>
<evidence type="ECO:0000313" key="1">
    <source>
        <dbReference type="EMBL" id="WSD13155.1"/>
    </source>
</evidence>
<dbReference type="GeneID" id="93933965"/>
<dbReference type="EMBL" id="CP109135">
    <property type="protein sequence ID" value="WSD13155.1"/>
    <property type="molecule type" value="Genomic_DNA"/>
</dbReference>
<accession>A0ABZ1H3W8</accession>
<keyword evidence="2" id="KW-1185">Reference proteome</keyword>
<reference evidence="1 2" key="1">
    <citation type="submission" date="2022-10" db="EMBL/GenBank/DDBJ databases">
        <title>The complete genomes of actinobacterial strains from the NBC collection.</title>
        <authorList>
            <person name="Joergensen T.S."/>
            <person name="Alvarez Arevalo M."/>
            <person name="Sterndorff E.B."/>
            <person name="Faurdal D."/>
            <person name="Vuksanovic O."/>
            <person name="Mourched A.-S."/>
            <person name="Charusanti P."/>
            <person name="Shaw S."/>
            <person name="Blin K."/>
            <person name="Weber T."/>
        </authorList>
    </citation>
    <scope>NUCLEOTIDE SEQUENCE [LARGE SCALE GENOMIC DNA]</scope>
    <source>
        <strain evidence="1 2">NBC 01752</strain>
    </source>
</reference>
<protein>
    <submittedName>
        <fullName evidence="1">Uncharacterized protein</fullName>
    </submittedName>
</protein>
<evidence type="ECO:0000313" key="2">
    <source>
        <dbReference type="Proteomes" id="UP001340816"/>
    </source>
</evidence>
<sequence>MDESLKPVRDTVPPRAVIRFAQRRPTGHDLEDGGWESGLASRTATRIRPLAERGRVRRW</sequence>